<dbReference type="PANTHER" id="PTHR23065:SF17">
    <property type="entry name" value="RHO-GTPASE-ACTIVATING PROTEIN RGD2"/>
    <property type="match status" value="1"/>
</dbReference>
<dbReference type="AlphaFoldDB" id="A0A0G4MDR4"/>
<dbReference type="STRING" id="100787.A0A0G4MDR4"/>
<gene>
    <name evidence="2" type="ORF">BN1708_005771</name>
</gene>
<protein>
    <submittedName>
        <fullName evidence="2">Uncharacterized protein</fullName>
    </submittedName>
</protein>
<dbReference type="GO" id="GO:0007010">
    <property type="term" value="P:cytoskeleton organization"/>
    <property type="evidence" value="ECO:0007669"/>
    <property type="project" value="TreeGrafter"/>
</dbReference>
<dbReference type="Gene3D" id="1.20.1270.60">
    <property type="entry name" value="Arfaptin homology (AH) domain/BAR domain"/>
    <property type="match status" value="1"/>
</dbReference>
<dbReference type="FunFam" id="1.20.1270.60:FF:000050">
    <property type="entry name" value="RhoGAP and Fes/CIP4 domain protein"/>
    <property type="match status" value="1"/>
</dbReference>
<sequence>MMYQWKTKAFQMAGVPENKKTLGRTFSMPGSDGGSDSPVVGTVSEYLANWNVLNNAHPNETPADRLRREAREADDKYRAAVRKLDELRCNLEENIFLHLRFLERCELDRLKAVKTVVLDFSGTISNVIPTLQSAVDNMMLFQETVQPASDLRYLLENYRTGGFHPKVVVYENYYNKVDEQTANRSERVERAREGVMMCGSVAMGRVMVGAWGEARSCTWFVSGLSNATGSAASRCRGGVSLLRRRLAAAAASRCCGGVFGHTFFRRFVASIRTSVSGRKLCTAAR</sequence>
<dbReference type="GO" id="GO:0005886">
    <property type="term" value="C:plasma membrane"/>
    <property type="evidence" value="ECO:0007669"/>
    <property type="project" value="TreeGrafter"/>
</dbReference>
<dbReference type="EMBL" id="CVQH01022083">
    <property type="protein sequence ID" value="CRK32382.1"/>
    <property type="molecule type" value="Genomic_DNA"/>
</dbReference>
<organism evidence="2 3">
    <name type="scientific">Verticillium longisporum</name>
    <name type="common">Verticillium dahliae var. longisporum</name>
    <dbReference type="NCBI Taxonomy" id="100787"/>
    <lineage>
        <taxon>Eukaryota</taxon>
        <taxon>Fungi</taxon>
        <taxon>Dikarya</taxon>
        <taxon>Ascomycota</taxon>
        <taxon>Pezizomycotina</taxon>
        <taxon>Sordariomycetes</taxon>
        <taxon>Hypocreomycetidae</taxon>
        <taxon>Glomerellales</taxon>
        <taxon>Plectosphaerellaceae</taxon>
        <taxon>Verticillium</taxon>
    </lineage>
</organism>
<dbReference type="GO" id="GO:0005737">
    <property type="term" value="C:cytoplasm"/>
    <property type="evidence" value="ECO:0007669"/>
    <property type="project" value="TreeGrafter"/>
</dbReference>
<name>A0A0G4MDR4_VERLO</name>
<dbReference type="Proteomes" id="UP000044602">
    <property type="component" value="Unassembled WGS sequence"/>
</dbReference>
<evidence type="ECO:0000256" key="1">
    <source>
        <dbReference type="SAM" id="Coils"/>
    </source>
</evidence>
<feature type="coiled-coil region" evidence="1">
    <location>
        <begin position="63"/>
        <end position="90"/>
    </location>
</feature>
<dbReference type="GO" id="GO:0007264">
    <property type="term" value="P:small GTPase-mediated signal transduction"/>
    <property type="evidence" value="ECO:0007669"/>
    <property type="project" value="TreeGrafter"/>
</dbReference>
<keyword evidence="3" id="KW-1185">Reference proteome</keyword>
<accession>A0A0G4MDR4</accession>
<dbReference type="InterPro" id="IPR027267">
    <property type="entry name" value="AH/BAR_dom_sf"/>
</dbReference>
<proteinExistence type="predicted"/>
<dbReference type="GO" id="GO:0005096">
    <property type="term" value="F:GTPase activator activity"/>
    <property type="evidence" value="ECO:0007669"/>
    <property type="project" value="TreeGrafter"/>
</dbReference>
<dbReference type="PANTHER" id="PTHR23065">
    <property type="entry name" value="PROLINE-SERINE-THREONINE PHOSPHATASE INTERACTING PROTEIN 1"/>
    <property type="match status" value="1"/>
</dbReference>
<evidence type="ECO:0000313" key="3">
    <source>
        <dbReference type="Proteomes" id="UP000044602"/>
    </source>
</evidence>
<reference evidence="2 3" key="1">
    <citation type="submission" date="2015-05" db="EMBL/GenBank/DDBJ databases">
        <authorList>
            <person name="Wang D.B."/>
            <person name="Wang M."/>
        </authorList>
    </citation>
    <scope>NUCLEOTIDE SEQUENCE [LARGE SCALE GENOMIC DNA]</scope>
    <source>
        <strain evidence="2">VL1</strain>
    </source>
</reference>
<dbReference type="SUPFAM" id="SSF103657">
    <property type="entry name" value="BAR/IMD domain-like"/>
    <property type="match status" value="1"/>
</dbReference>
<evidence type="ECO:0000313" key="2">
    <source>
        <dbReference type="EMBL" id="CRK32382.1"/>
    </source>
</evidence>
<keyword evidence="1" id="KW-0175">Coiled coil</keyword>
<dbReference type="GO" id="GO:0000935">
    <property type="term" value="C:division septum"/>
    <property type="evidence" value="ECO:0007669"/>
    <property type="project" value="TreeGrafter"/>
</dbReference>